<dbReference type="OrthoDB" id="8929395at2"/>
<comment type="similarity">
    <text evidence="3">Belongs to the FliH family.</text>
</comment>
<evidence type="ECO:0000256" key="5">
    <source>
        <dbReference type="ARBA" id="ARBA00022448"/>
    </source>
</evidence>
<keyword evidence="5" id="KW-0813">Transport</keyword>
<dbReference type="InterPro" id="IPR012842">
    <property type="entry name" value="T3SS_SctL/SctL2"/>
</dbReference>
<dbReference type="GO" id="GO:0044781">
    <property type="term" value="P:bacterial-type flagellum organization"/>
    <property type="evidence" value="ECO:0007669"/>
    <property type="project" value="UniProtKB-KW"/>
</dbReference>
<gene>
    <name evidence="15" type="ORF">C0Q88_13680</name>
    <name evidence="14" type="ORF">GJQ57_03110</name>
</gene>
<evidence type="ECO:0000256" key="9">
    <source>
        <dbReference type="ARBA" id="ARBA00023225"/>
    </source>
</evidence>
<evidence type="ECO:0000313" key="16">
    <source>
        <dbReference type="Proteomes" id="UP000234456"/>
    </source>
</evidence>
<accession>A0A1C0XNX2</accession>
<dbReference type="Pfam" id="PF02108">
    <property type="entry name" value="FliH"/>
    <property type="match status" value="1"/>
</dbReference>
<dbReference type="PANTHER" id="PTHR34982:SF1">
    <property type="entry name" value="FLAGELLAR ASSEMBLY PROTEIN FLIH"/>
    <property type="match status" value="1"/>
</dbReference>
<evidence type="ECO:0000256" key="11">
    <source>
        <dbReference type="ARBA" id="ARBA00040494"/>
    </source>
</evidence>
<sequence length="204" mass="22355">MGLAFLISSEHLQILSERKVLKEREYTALLDAEALLGAAQADRKRHETEAKRQYAEQRQLGYDDGFQAGRTEAAQSTYATVLQAAAMLQATRGKMAELVVRAVSEIVADADPRAIMLSAAKRIAQYLQDETYLHIRVHPGRVHMMQEVLAALPGDHLERRTIRVTGDPALRYGDCSVQTPSGTIDAGVDSQLAALRKALTGDGQ</sequence>
<feature type="domain" description="Flagellar assembly protein FliH/Type III secretion system HrpE" evidence="13">
    <location>
        <begin position="84"/>
        <end position="193"/>
    </location>
</feature>
<reference evidence="14 17" key="2">
    <citation type="submission" date="2019-11" db="EMBL/GenBank/DDBJ databases">
        <title>Phenotypic characterization of an OXA-22 and OXA-60 co-producing Ralstonia pickettii clinical strain.</title>
        <authorList>
            <person name="He F."/>
        </authorList>
    </citation>
    <scope>NUCLEOTIDE SEQUENCE [LARGE SCALE GENOMIC DNA]</scope>
    <source>
        <strain evidence="14 17">PSLESD1</strain>
    </source>
</reference>
<name>A0A1C0XNX2_RALPI</name>
<dbReference type="EMBL" id="WJYN01000001">
    <property type="protein sequence ID" value="MRS97637.1"/>
    <property type="molecule type" value="Genomic_DNA"/>
</dbReference>
<keyword evidence="9" id="KW-1006">Bacterial flagellum protein export</keyword>
<dbReference type="EMBL" id="PKQE01000002">
    <property type="protein sequence ID" value="PLC42961.1"/>
    <property type="molecule type" value="Genomic_DNA"/>
</dbReference>
<evidence type="ECO:0000256" key="10">
    <source>
        <dbReference type="ARBA" id="ARBA00024335"/>
    </source>
</evidence>
<comment type="caution">
    <text evidence="15">The sequence shown here is derived from an EMBL/GenBank/DDBJ whole genome shotgun (WGS) entry which is preliminary data.</text>
</comment>
<dbReference type="AlphaFoldDB" id="A0A1C0XNX2"/>
<evidence type="ECO:0000256" key="3">
    <source>
        <dbReference type="ARBA" id="ARBA00006602"/>
    </source>
</evidence>
<dbReference type="GO" id="GO:0005829">
    <property type="term" value="C:cytosol"/>
    <property type="evidence" value="ECO:0007669"/>
    <property type="project" value="TreeGrafter"/>
</dbReference>
<evidence type="ECO:0000256" key="1">
    <source>
        <dbReference type="ARBA" id="ARBA00003041"/>
    </source>
</evidence>
<comment type="function">
    <text evidence="1">Needed for flagellar regrowth and assembly.</text>
</comment>
<dbReference type="InterPro" id="IPR051472">
    <property type="entry name" value="T3SS_Stator/FliH"/>
</dbReference>
<protein>
    <recommendedName>
        <fullName evidence="4">Flagellar assembly protein FliH</fullName>
    </recommendedName>
    <alternativeName>
        <fullName evidence="11">Type 3 secretion system stator protein</fullName>
    </alternativeName>
</protein>
<reference evidence="15 16" key="1">
    <citation type="submission" date="2017-12" db="EMBL/GenBank/DDBJ databases">
        <title>Draft genome sequence of Ralstonia pickettii 52.</title>
        <authorList>
            <person name="Zheng B."/>
        </authorList>
    </citation>
    <scope>NUCLEOTIDE SEQUENCE [LARGE SCALE GENOMIC DNA]</scope>
    <source>
        <strain evidence="15 16">52</strain>
    </source>
</reference>
<dbReference type="NCBIfam" id="TIGR02499">
    <property type="entry name" value="HrpE_YscL_not"/>
    <property type="match status" value="1"/>
</dbReference>
<organism evidence="15 16">
    <name type="scientific">Ralstonia pickettii</name>
    <name type="common">Burkholderia pickettii</name>
    <dbReference type="NCBI Taxonomy" id="329"/>
    <lineage>
        <taxon>Bacteria</taxon>
        <taxon>Pseudomonadati</taxon>
        <taxon>Pseudomonadota</taxon>
        <taxon>Betaproteobacteria</taxon>
        <taxon>Burkholderiales</taxon>
        <taxon>Burkholderiaceae</taxon>
        <taxon>Ralstonia</taxon>
    </lineage>
</organism>
<dbReference type="PANTHER" id="PTHR34982">
    <property type="entry name" value="YOP PROTEINS TRANSLOCATION PROTEIN L"/>
    <property type="match status" value="1"/>
</dbReference>
<dbReference type="Proteomes" id="UP000234456">
    <property type="component" value="Unassembled WGS sequence"/>
</dbReference>
<dbReference type="GO" id="GO:0030254">
    <property type="term" value="P:protein secretion by the type III secretion system"/>
    <property type="evidence" value="ECO:0007669"/>
    <property type="project" value="InterPro"/>
</dbReference>
<keyword evidence="7" id="KW-1005">Bacterial flagellum biogenesis</keyword>
<evidence type="ECO:0000313" key="14">
    <source>
        <dbReference type="EMBL" id="MRS97637.1"/>
    </source>
</evidence>
<dbReference type="Proteomes" id="UP000441032">
    <property type="component" value="Unassembled WGS sequence"/>
</dbReference>
<comment type="subcellular location">
    <subcellularLocation>
        <location evidence="2">Cytoplasm</location>
    </subcellularLocation>
</comment>
<comment type="similarity">
    <text evidence="10">Belongs to the SctL stator family.</text>
</comment>
<evidence type="ECO:0000256" key="6">
    <source>
        <dbReference type="ARBA" id="ARBA00022490"/>
    </source>
</evidence>
<keyword evidence="6" id="KW-0963">Cytoplasm</keyword>
<evidence type="ECO:0000256" key="7">
    <source>
        <dbReference type="ARBA" id="ARBA00022795"/>
    </source>
</evidence>
<dbReference type="RefSeq" id="WP_027679292.1">
    <property type="nucleotide sequence ID" value="NZ_MCGA01000003.1"/>
</dbReference>
<evidence type="ECO:0000313" key="15">
    <source>
        <dbReference type="EMBL" id="PLC42961.1"/>
    </source>
</evidence>
<keyword evidence="12" id="KW-0175">Coiled coil</keyword>
<feature type="coiled-coil region" evidence="12">
    <location>
        <begin position="29"/>
        <end position="58"/>
    </location>
</feature>
<evidence type="ECO:0000259" key="13">
    <source>
        <dbReference type="Pfam" id="PF02108"/>
    </source>
</evidence>
<evidence type="ECO:0000313" key="17">
    <source>
        <dbReference type="Proteomes" id="UP000441032"/>
    </source>
</evidence>
<evidence type="ECO:0000256" key="12">
    <source>
        <dbReference type="SAM" id="Coils"/>
    </source>
</evidence>
<dbReference type="InterPro" id="IPR018035">
    <property type="entry name" value="Flagellar_FliH/T3SS_HrpE"/>
</dbReference>
<evidence type="ECO:0000256" key="2">
    <source>
        <dbReference type="ARBA" id="ARBA00004496"/>
    </source>
</evidence>
<evidence type="ECO:0000256" key="4">
    <source>
        <dbReference type="ARBA" id="ARBA00016507"/>
    </source>
</evidence>
<proteinExistence type="inferred from homology"/>
<keyword evidence="8" id="KW-0653">Protein transport</keyword>
<evidence type="ECO:0000256" key="8">
    <source>
        <dbReference type="ARBA" id="ARBA00022927"/>
    </source>
</evidence>